<feature type="region of interest" description="Disordered" evidence="1">
    <location>
        <begin position="1"/>
        <end position="38"/>
    </location>
</feature>
<feature type="compositionally biased region" description="Basic and acidic residues" evidence="1">
    <location>
        <begin position="24"/>
        <end position="36"/>
    </location>
</feature>
<dbReference type="Proteomes" id="UP000623687">
    <property type="component" value="Unassembled WGS sequence"/>
</dbReference>
<feature type="region of interest" description="Disordered" evidence="1">
    <location>
        <begin position="569"/>
        <end position="604"/>
    </location>
</feature>
<feature type="compositionally biased region" description="Pro residues" evidence="1">
    <location>
        <begin position="1350"/>
        <end position="1364"/>
    </location>
</feature>
<feature type="compositionally biased region" description="Polar residues" evidence="1">
    <location>
        <begin position="1"/>
        <end position="13"/>
    </location>
</feature>
<dbReference type="EMBL" id="JACETU010000008">
    <property type="protein sequence ID" value="KAF7422738.1"/>
    <property type="molecule type" value="Genomic_DNA"/>
</dbReference>
<sequence>MRNSSRIVDSSRGSHYMSPSHSPHHYDNHTGYDRTPDMMPTLGEKGAPKCFHGDYDTVKQFIRKYKCLCTAYNLMDSHDKCDRVLEYCSRKVKLFIESLASYQNGDWLQLEYDILHYYDADLDDTRYTPDQLVKLVAKWQSVKISELATWKRYQREFFTKAGWLMSQGLINEDMQAGYFWHGIDRKFQKTIETRLLAHVPHYGADKAYPLQLVTQIAEELLERNRFEHDLVGPSLKRSDWYDMPESESELDADECYDNQNSYKNCESSDKHTVLNKVDQLMTRMSRMAVSDPVYALLYHKAAELDPTIMNIVRTPAAEYQVQQNQPVSVLPVQPPEQPSVYHVEKTQDIPYPHRSLEDKAVAILKPCRGCGLTDHKTRFCAQIMRLIRIGTLTRNGDGKFVYLNGSKIQRNHGETIIQAVQRAQMVLRSHSEGLRADRVLQLSEEHIISDPVLSQSYARITPEPAIISHTIPMETNRADEPAIKDTSTVKAIIPIREELIIPEIGDYLVSPPIDEDPDQLLNGSKPYFVPMENKVPPLVTNIVVNSQPIDSLSPSALNHIDRHTTSFHQSLPTMERSDRPLEDITSMNSTPSSTRKDTRYSPTPWQENPYRLDMRIVEDSVAGKILEYAKYLADHIRVHMEDILGSIGSSVNHICRVNYETTFYDIYRSWYLPPRCLGMSKATLMDTSPQELHNIGKNYLNNMTDLVLRVVFLMKFAIFDVLPVLFCIPSMVKPSYTCHEVFTIFLRIIEIYFIYKRAKMTIRRIYQLYHHLHPAPRHIPQNDRSGHMAEPSVPPALNSGPIHAVPGHQSYPATDRADDQLASQALTRIAAQIPSWPPAPNGVYPGRSPTFLPRYVSPNFNNARIALHWTDETARHFGNRPINERILSLISSSNSIELASMYLDSVNVNAGVLLNTSFVTHTLRDPSNVAIENGHLYYLFVQHPGLRGFDPLYPRAHYPTASTLGLTQSPPYLRYAIAAPPTEDLDTISIVEEPEIEECTDDEELDENDELQYPDNSLDGSDNEGASIRAQYASSNVSESQDGSSSVSSLIALLTHYFIVEPTLDPREPRTDIPYISSIDEQLDNPHIMYYPSPRSPTSPLLTLTLIDEACQADDQAVTLDEINSENETDSPCMQYPRSFRTRADELYGSKIILDNDDIARTIASEYEHGMRRAAQAPAPHAKVCLRHGLTYVQHIILRESGVSDNELDMLTYPEILKRIRHIFDTIRPPTIYLEKRITMSELREYIVMIYFVLNSLSVGAMIQSAKHEMLITDISDEETDMGHRRIVTMLACPDQTAEEVHALNDKIISEASTPCDVEELHYSSDDSFEIVNTATGTQTTTIDPRLLALPPPTRPPTPYPSPAIPSQRYTAPSHLRPLPLPRFMLTRPDEDSDYVMDEDSDSENEMRLHHTTTPPPASSDSSSDEHSQPFRILSRMITQVPSRFHESHDKSPTDQELYSLPAEIPTNQTGVFTCPNQLVENAKMYELSTDEPDPWGYNDATTTIVRLMDAPIKITVTEPRFTKEPPYHHPYWREDHSHFERLRTWTRYDGYCDNHPLRVWGNQFTIPDDSLCERWLDDGDLDISQSVVDICEAARQTLLKPQYWDDVEGPINLISYAREHVQTTYNHLYPHIENLTNCLACEINHEDVPLEANDGNPMLCFDIPTGPQDYLENSANLYYIDNYKNPWQARDPFISYNPWNVKIVMLRRIRLEIMVFIRGLIDYTMGSSFRDFIDDSETRDDTRHFFYHHCAFFRFLDPATPLIFQGFSRKCIHQDYGRPDSLIEREPAPPRNPLLTTDEDEFLHHISSFYHMLGRVQFANSIRHLREVTYFLSSHVRTLFTAGYLDPDYMFDGQGNRRAISWRDDQLEDL</sequence>
<evidence type="ECO:0000313" key="3">
    <source>
        <dbReference type="Proteomes" id="UP000623687"/>
    </source>
</evidence>
<feature type="compositionally biased region" description="Acidic residues" evidence="1">
    <location>
        <begin position="1391"/>
        <end position="1404"/>
    </location>
</feature>
<dbReference type="VEuPathDB" id="FungiDB:PC9H_010895"/>
<reference evidence="2" key="1">
    <citation type="submission" date="2019-07" db="EMBL/GenBank/DDBJ databases">
        <authorList>
            <person name="Palmer J.M."/>
        </authorList>
    </citation>
    <scope>NUCLEOTIDE SEQUENCE</scope>
    <source>
        <strain evidence="2">PC9</strain>
    </source>
</reference>
<dbReference type="RefSeq" id="XP_036627770.1">
    <property type="nucleotide sequence ID" value="XM_036780387.1"/>
</dbReference>
<accession>A0A8H6ZQA7</accession>
<keyword evidence="3" id="KW-1185">Reference proteome</keyword>
<feature type="region of interest" description="Disordered" evidence="1">
    <location>
        <begin position="1338"/>
        <end position="1428"/>
    </location>
</feature>
<evidence type="ECO:0000256" key="1">
    <source>
        <dbReference type="SAM" id="MobiDB-lite"/>
    </source>
</evidence>
<proteinExistence type="predicted"/>
<gene>
    <name evidence="2" type="ORF">PC9H_010895</name>
</gene>
<dbReference type="OrthoDB" id="3268646at2759"/>
<comment type="caution">
    <text evidence="2">The sequence shown here is derived from an EMBL/GenBank/DDBJ whole genome shotgun (WGS) entry which is preliminary data.</text>
</comment>
<feature type="region of interest" description="Disordered" evidence="1">
    <location>
        <begin position="998"/>
        <end position="1024"/>
    </location>
</feature>
<protein>
    <submittedName>
        <fullName evidence="2">Uncharacterized protein</fullName>
    </submittedName>
</protein>
<feature type="compositionally biased region" description="Acidic residues" evidence="1">
    <location>
        <begin position="998"/>
        <end position="1012"/>
    </location>
</feature>
<dbReference type="GeneID" id="59380713"/>
<name>A0A8H6ZQA7_PLEOS</name>
<evidence type="ECO:0000313" key="2">
    <source>
        <dbReference type="EMBL" id="KAF7422738.1"/>
    </source>
</evidence>
<organism evidence="2 3">
    <name type="scientific">Pleurotus ostreatus</name>
    <name type="common">Oyster mushroom</name>
    <name type="synonym">White-rot fungus</name>
    <dbReference type="NCBI Taxonomy" id="5322"/>
    <lineage>
        <taxon>Eukaryota</taxon>
        <taxon>Fungi</taxon>
        <taxon>Dikarya</taxon>
        <taxon>Basidiomycota</taxon>
        <taxon>Agaricomycotina</taxon>
        <taxon>Agaricomycetes</taxon>
        <taxon>Agaricomycetidae</taxon>
        <taxon>Agaricales</taxon>
        <taxon>Pleurotineae</taxon>
        <taxon>Pleurotaceae</taxon>
        <taxon>Pleurotus</taxon>
    </lineage>
</organism>